<reference evidence="2" key="2">
    <citation type="journal article" date="2023" name="BMC Genomics">
        <title>Pest status, molecular evolution, and epigenetic factors derived from the genome assembly of Frankliniella fusca, a thysanopteran phytovirus vector.</title>
        <authorList>
            <person name="Catto M.A."/>
            <person name="Labadie P.E."/>
            <person name="Jacobson A.L."/>
            <person name="Kennedy G.G."/>
            <person name="Srinivasan R."/>
            <person name="Hunt B.G."/>
        </authorList>
    </citation>
    <scope>NUCLEOTIDE SEQUENCE</scope>
    <source>
        <strain evidence="2">PL_HMW_Pooled</strain>
    </source>
</reference>
<keyword evidence="3" id="KW-1185">Reference proteome</keyword>
<evidence type="ECO:0000313" key="2">
    <source>
        <dbReference type="EMBL" id="KAK3922393.1"/>
    </source>
</evidence>
<evidence type="ECO:0000256" key="1">
    <source>
        <dbReference type="SAM" id="MobiDB-lite"/>
    </source>
</evidence>
<comment type="caution">
    <text evidence="2">The sequence shown here is derived from an EMBL/GenBank/DDBJ whole genome shotgun (WGS) entry which is preliminary data.</text>
</comment>
<name>A0AAE1HJK7_9NEOP</name>
<gene>
    <name evidence="2" type="ORF">KUF71_011862</name>
</gene>
<dbReference type="Proteomes" id="UP001219518">
    <property type="component" value="Unassembled WGS sequence"/>
</dbReference>
<proteinExistence type="predicted"/>
<feature type="region of interest" description="Disordered" evidence="1">
    <location>
        <begin position="292"/>
        <end position="313"/>
    </location>
</feature>
<dbReference type="EMBL" id="JAHWGI010001090">
    <property type="protein sequence ID" value="KAK3922393.1"/>
    <property type="molecule type" value="Genomic_DNA"/>
</dbReference>
<reference evidence="2" key="1">
    <citation type="submission" date="2021-07" db="EMBL/GenBank/DDBJ databases">
        <authorList>
            <person name="Catto M.A."/>
            <person name="Jacobson A."/>
            <person name="Kennedy G."/>
            <person name="Labadie P."/>
            <person name="Hunt B.G."/>
            <person name="Srinivasan R."/>
        </authorList>
    </citation>
    <scope>NUCLEOTIDE SEQUENCE</scope>
    <source>
        <strain evidence="2">PL_HMW_Pooled</strain>
        <tissue evidence="2">Head</tissue>
    </source>
</reference>
<feature type="non-terminal residue" evidence="2">
    <location>
        <position position="1"/>
    </location>
</feature>
<feature type="region of interest" description="Disordered" evidence="1">
    <location>
        <begin position="60"/>
        <end position="79"/>
    </location>
</feature>
<feature type="region of interest" description="Disordered" evidence="1">
    <location>
        <begin position="134"/>
        <end position="170"/>
    </location>
</feature>
<accession>A0AAE1HJK7</accession>
<protein>
    <submittedName>
        <fullName evidence="2">Protein METHYLENE BLUE SENSITIVITY 1</fullName>
    </submittedName>
</protein>
<evidence type="ECO:0000313" key="3">
    <source>
        <dbReference type="Proteomes" id="UP001219518"/>
    </source>
</evidence>
<feature type="compositionally biased region" description="Basic and acidic residues" evidence="1">
    <location>
        <begin position="292"/>
        <end position="301"/>
    </location>
</feature>
<feature type="compositionally biased region" description="Basic residues" evidence="1">
    <location>
        <begin position="137"/>
        <end position="150"/>
    </location>
</feature>
<sequence>RRRGRREVGGHGEHRVGAHAEQCGSLLGGAHVLEQQAWVGVVRLAGRDARAQPRAALLVGGGRAGRGDRGRGGGGGGDGKWRVPHQHLLLADEVANAAAERLAVLLDHDGRHPPLPLQRALLIAVARAHAPAALPVQRRRLRGGRRRHPQPRGQLGEHVPQRHAGEGQGGSRSCRLARLAFGVADGVADGVAVYSVTLSSSVESPRCARSMLKRRSMSSMLRPPPPCDGLSDAMVNGRPGHERPLRSMRARSVSLLRPGSASPSGPTYKQEVNVNPGTRYTTTLTSIYYTERKERKGERVKTLASGLPQPGPV</sequence>
<organism evidence="2 3">
    <name type="scientific">Frankliniella fusca</name>
    <dbReference type="NCBI Taxonomy" id="407009"/>
    <lineage>
        <taxon>Eukaryota</taxon>
        <taxon>Metazoa</taxon>
        <taxon>Ecdysozoa</taxon>
        <taxon>Arthropoda</taxon>
        <taxon>Hexapoda</taxon>
        <taxon>Insecta</taxon>
        <taxon>Pterygota</taxon>
        <taxon>Neoptera</taxon>
        <taxon>Paraneoptera</taxon>
        <taxon>Thysanoptera</taxon>
        <taxon>Terebrantia</taxon>
        <taxon>Thripoidea</taxon>
        <taxon>Thripidae</taxon>
        <taxon>Frankliniella</taxon>
    </lineage>
</organism>
<dbReference type="AlphaFoldDB" id="A0AAE1HJK7"/>